<evidence type="ECO:0000256" key="1">
    <source>
        <dbReference type="ARBA" id="ARBA00022729"/>
    </source>
</evidence>
<dbReference type="InterPro" id="IPR029031">
    <property type="entry name" value="Gingipain_N_sf"/>
</dbReference>
<dbReference type="AlphaFoldDB" id="A0A381UKA9"/>
<feature type="domain" description="Gingipain propeptide" evidence="3">
    <location>
        <begin position="35"/>
        <end position="216"/>
    </location>
</feature>
<dbReference type="InterPro" id="IPR029030">
    <property type="entry name" value="Caspase-like_dom_sf"/>
</dbReference>
<evidence type="ECO:0008006" key="5">
    <source>
        <dbReference type="Google" id="ProtNLM"/>
    </source>
</evidence>
<dbReference type="Pfam" id="PF01364">
    <property type="entry name" value="Peptidase_C25"/>
    <property type="match status" value="1"/>
</dbReference>
<dbReference type="InterPro" id="IPR012600">
    <property type="entry name" value="Propeptide_C25"/>
</dbReference>
<dbReference type="GO" id="GO:0004197">
    <property type="term" value="F:cysteine-type endopeptidase activity"/>
    <property type="evidence" value="ECO:0007669"/>
    <property type="project" value="InterPro"/>
</dbReference>
<dbReference type="EMBL" id="UINC01006604">
    <property type="protein sequence ID" value="SVA28550.1"/>
    <property type="molecule type" value="Genomic_DNA"/>
</dbReference>
<accession>A0A381UKA9</accession>
<dbReference type="GO" id="GO:0006508">
    <property type="term" value="P:proteolysis"/>
    <property type="evidence" value="ECO:0007669"/>
    <property type="project" value="InterPro"/>
</dbReference>
<reference evidence="4" key="1">
    <citation type="submission" date="2018-05" db="EMBL/GenBank/DDBJ databases">
        <authorList>
            <person name="Lanie J.A."/>
            <person name="Ng W.-L."/>
            <person name="Kazmierczak K.M."/>
            <person name="Andrzejewski T.M."/>
            <person name="Davidsen T.M."/>
            <person name="Wayne K.J."/>
            <person name="Tettelin H."/>
            <person name="Glass J.I."/>
            <person name="Rusch D."/>
            <person name="Podicherti R."/>
            <person name="Tsui H.-C.T."/>
            <person name="Winkler M.E."/>
        </authorList>
    </citation>
    <scope>NUCLEOTIDE SEQUENCE</scope>
</reference>
<evidence type="ECO:0000259" key="2">
    <source>
        <dbReference type="Pfam" id="PF01364"/>
    </source>
</evidence>
<gene>
    <name evidence="4" type="ORF">METZ01_LOCUS81404</name>
</gene>
<evidence type="ECO:0000259" key="3">
    <source>
        <dbReference type="Pfam" id="PF08126"/>
    </source>
</evidence>
<organism evidence="4">
    <name type="scientific">marine metagenome</name>
    <dbReference type="NCBI Taxonomy" id="408172"/>
    <lineage>
        <taxon>unclassified sequences</taxon>
        <taxon>metagenomes</taxon>
        <taxon>ecological metagenomes</taxon>
    </lineage>
</organism>
<name>A0A381UKA9_9ZZZZ</name>
<dbReference type="InterPro" id="IPR038490">
    <property type="entry name" value="Gingipain_propep_sf"/>
</dbReference>
<keyword evidence="1" id="KW-0732">Signal</keyword>
<dbReference type="InterPro" id="IPR001769">
    <property type="entry name" value="Gingipain"/>
</dbReference>
<feature type="non-terminal residue" evidence="4">
    <location>
        <position position="330"/>
    </location>
</feature>
<dbReference type="SUPFAM" id="SSF52129">
    <property type="entry name" value="Caspase-like"/>
    <property type="match status" value="1"/>
</dbReference>
<evidence type="ECO:0000313" key="4">
    <source>
        <dbReference type="EMBL" id="SVA28550.1"/>
    </source>
</evidence>
<protein>
    <recommendedName>
        <fullName evidence="5">Gingipain domain-containing protein</fullName>
    </recommendedName>
</protein>
<dbReference type="Gene3D" id="2.60.40.3800">
    <property type="match status" value="1"/>
</dbReference>
<sequence length="330" mass="37403">MSRLQKCLTILIGTAMLVAAKEKVPAKFSGFQVSSQENENKLEFNNQGFELRQIEMNGEIFVKPEMSNADAVVNPGQPYLPTISTYYAVQPGKSYSVNLTILEEETVTEVDVMPFETWDSEKTGLVTKGDEYLLNEFFPSELATVSDPIIMRGLTMVQVSLTPFQYNPQTKELTIIHSAEMELIESGTAEMPFVPAKRSRAFESLYESLVVNYESMNRDEDEYQRPSILYVLPNNIGNLMSTVEALMDWKHRVGYEVNYVSSSNIVNNKNNLKNYIEDAYETWENPPVHVTIIGDAEGSYDIPTWNETWSGYNGEGDHPYSLLEGNDQYP</sequence>
<feature type="domain" description="Gingipain" evidence="2">
    <location>
        <begin position="238"/>
        <end position="330"/>
    </location>
</feature>
<dbReference type="Gene3D" id="3.40.50.10390">
    <property type="entry name" value="Gingipain r, domain 1"/>
    <property type="match status" value="1"/>
</dbReference>
<dbReference type="Pfam" id="PF08126">
    <property type="entry name" value="Propeptide_C25"/>
    <property type="match status" value="1"/>
</dbReference>
<proteinExistence type="predicted"/>